<evidence type="ECO:0000313" key="3">
    <source>
        <dbReference type="Proteomes" id="UP000649328"/>
    </source>
</evidence>
<comment type="caution">
    <text evidence="2">The sequence shown here is derived from an EMBL/GenBank/DDBJ whole genome shotgun (WGS) entry which is preliminary data.</text>
</comment>
<keyword evidence="3" id="KW-1185">Reference proteome</keyword>
<proteinExistence type="predicted"/>
<organism evidence="2 3">
    <name type="scientific">Metschnikowia pulcherrima</name>
    <dbReference type="NCBI Taxonomy" id="27326"/>
    <lineage>
        <taxon>Eukaryota</taxon>
        <taxon>Fungi</taxon>
        <taxon>Dikarya</taxon>
        <taxon>Ascomycota</taxon>
        <taxon>Saccharomycotina</taxon>
        <taxon>Pichiomycetes</taxon>
        <taxon>Metschnikowiaceae</taxon>
        <taxon>Metschnikowia</taxon>
    </lineage>
</organism>
<keyword evidence="1" id="KW-0732">Signal</keyword>
<gene>
    <name evidence="2" type="ORF">HF325_000526</name>
</gene>
<evidence type="ECO:0000313" key="2">
    <source>
        <dbReference type="EMBL" id="KAF8005069.1"/>
    </source>
</evidence>
<name>A0A8H7LE17_9ASCO</name>
<reference evidence="2" key="1">
    <citation type="submission" date="2020-10" db="EMBL/GenBank/DDBJ databases">
        <title>The Whole-Genome Sequence of Metschnikowia persimmonesis, a Novel Endophytic Yeast Species Isolated from Medicinal Plant Diospyros kaki Thumb.</title>
        <authorList>
            <person name="Rahmat E."/>
            <person name="Kang Y."/>
        </authorList>
    </citation>
    <scope>NUCLEOTIDE SEQUENCE</scope>
    <source>
        <strain evidence="2">KIOM G15050</strain>
    </source>
</reference>
<dbReference type="Proteomes" id="UP000649328">
    <property type="component" value="Unassembled WGS sequence"/>
</dbReference>
<dbReference type="EMBL" id="JACBPP010000001">
    <property type="protein sequence ID" value="KAF8005069.1"/>
    <property type="molecule type" value="Genomic_DNA"/>
</dbReference>
<feature type="signal peptide" evidence="1">
    <location>
        <begin position="1"/>
        <end position="15"/>
    </location>
</feature>
<protein>
    <submittedName>
        <fullName evidence="2">Uncharacterized protein</fullName>
    </submittedName>
</protein>
<sequence>MKIFTISILPVICLAITSIANDESKAEMAIAFCDAIESDSLKEVSDTRQVCDALRSAQNKKNIETYLEVFYQTLRDFVNVFEFDYLHFESLENKLRNSLSDAEYVAETELDYTTLANRLIFARYVFQTMAHAKDKLKRYNRFESPQNNLVHAMVEIRVRALCMYDSHGVLAEKNDMGASSILELDQSLNAKILEFGQLKKRATWSTCCV</sequence>
<evidence type="ECO:0000256" key="1">
    <source>
        <dbReference type="SAM" id="SignalP"/>
    </source>
</evidence>
<dbReference type="AlphaFoldDB" id="A0A8H7LE17"/>
<feature type="chain" id="PRO_5034983126" evidence="1">
    <location>
        <begin position="16"/>
        <end position="209"/>
    </location>
</feature>
<accession>A0A8H7LE17</accession>